<dbReference type="Pfam" id="PF00171">
    <property type="entry name" value="Aldedh"/>
    <property type="match status" value="1"/>
</dbReference>
<accession>A0A3E0W1J6</accession>
<dbReference type="AlphaFoldDB" id="A0A3E0W1J6"/>
<evidence type="ECO:0000313" key="5">
    <source>
        <dbReference type="Proteomes" id="UP000256709"/>
    </source>
</evidence>
<name>A0A3E0W1J6_9MICO</name>
<evidence type="ECO:0000256" key="1">
    <source>
        <dbReference type="ARBA" id="ARBA00023002"/>
    </source>
</evidence>
<dbReference type="Gene3D" id="3.40.309.10">
    <property type="entry name" value="Aldehyde Dehydrogenase, Chain A, domain 2"/>
    <property type="match status" value="1"/>
</dbReference>
<dbReference type="GO" id="GO:0016620">
    <property type="term" value="F:oxidoreductase activity, acting on the aldehyde or oxo group of donors, NAD or NADP as acceptor"/>
    <property type="evidence" value="ECO:0007669"/>
    <property type="project" value="InterPro"/>
</dbReference>
<evidence type="ECO:0000256" key="2">
    <source>
        <dbReference type="SAM" id="MobiDB-lite"/>
    </source>
</evidence>
<dbReference type="PANTHER" id="PTHR43353">
    <property type="entry name" value="SUCCINATE-SEMIALDEHYDE DEHYDROGENASE, MITOCHONDRIAL"/>
    <property type="match status" value="1"/>
</dbReference>
<feature type="compositionally biased region" description="Gly residues" evidence="2">
    <location>
        <begin position="428"/>
        <end position="449"/>
    </location>
</feature>
<feature type="domain" description="Aldehyde dehydrogenase" evidence="3">
    <location>
        <begin position="16"/>
        <end position="424"/>
    </location>
</feature>
<reference evidence="4 5" key="1">
    <citation type="submission" date="2017-04" db="EMBL/GenBank/DDBJ databases">
        <title>Comparative genome analysis of Subtercola boreus.</title>
        <authorList>
            <person name="Cho Y.-J."/>
            <person name="Cho A."/>
            <person name="Kim O.-S."/>
            <person name="Lee J.-I."/>
        </authorList>
    </citation>
    <scope>NUCLEOTIDE SEQUENCE [LARGE SCALE GENOMIC DNA]</scope>
    <source>
        <strain evidence="4 5">P27444</strain>
    </source>
</reference>
<feature type="region of interest" description="Disordered" evidence="2">
    <location>
        <begin position="421"/>
        <end position="449"/>
    </location>
</feature>
<dbReference type="OrthoDB" id="9770537at2"/>
<dbReference type="RefSeq" id="WP_116281643.1">
    <property type="nucleotide sequence ID" value="NZ_NBXA01000003.1"/>
</dbReference>
<proteinExistence type="predicted"/>
<dbReference type="InterPro" id="IPR016161">
    <property type="entry name" value="Ald_DH/histidinol_DH"/>
</dbReference>
<dbReference type="SUPFAM" id="SSF53720">
    <property type="entry name" value="ALDH-like"/>
    <property type="match status" value="1"/>
</dbReference>
<gene>
    <name evidence="4" type="ORF">B7R21_02365</name>
</gene>
<comment type="caution">
    <text evidence="4">The sequence shown here is derived from an EMBL/GenBank/DDBJ whole genome shotgun (WGS) entry which is preliminary data.</text>
</comment>
<dbReference type="PANTHER" id="PTHR43353:SF3">
    <property type="entry name" value="ALDEHYDE DEHYDROGENASE-RELATED"/>
    <property type="match status" value="1"/>
</dbReference>
<dbReference type="InterPro" id="IPR050740">
    <property type="entry name" value="Aldehyde_DH_Superfamily"/>
</dbReference>
<protein>
    <recommendedName>
        <fullName evidence="3">Aldehyde dehydrogenase domain-containing protein</fullName>
    </recommendedName>
</protein>
<keyword evidence="1" id="KW-0560">Oxidoreductase</keyword>
<evidence type="ECO:0000313" key="4">
    <source>
        <dbReference type="EMBL" id="RFA16244.1"/>
    </source>
</evidence>
<dbReference type="Proteomes" id="UP000256709">
    <property type="component" value="Unassembled WGS sequence"/>
</dbReference>
<dbReference type="InterPro" id="IPR016162">
    <property type="entry name" value="Ald_DH_N"/>
</dbReference>
<dbReference type="EMBL" id="NBXA01000003">
    <property type="protein sequence ID" value="RFA16244.1"/>
    <property type="molecule type" value="Genomic_DNA"/>
</dbReference>
<dbReference type="InterPro" id="IPR016163">
    <property type="entry name" value="Ald_DH_C"/>
</dbReference>
<dbReference type="InterPro" id="IPR015590">
    <property type="entry name" value="Aldehyde_DH_dom"/>
</dbReference>
<evidence type="ECO:0000259" key="3">
    <source>
        <dbReference type="Pfam" id="PF00171"/>
    </source>
</evidence>
<organism evidence="4 5">
    <name type="scientific">Subtercola boreus</name>
    <dbReference type="NCBI Taxonomy" id="120213"/>
    <lineage>
        <taxon>Bacteria</taxon>
        <taxon>Bacillati</taxon>
        <taxon>Actinomycetota</taxon>
        <taxon>Actinomycetes</taxon>
        <taxon>Micrococcales</taxon>
        <taxon>Microbacteriaceae</taxon>
        <taxon>Subtercola</taxon>
    </lineage>
</organism>
<dbReference type="Gene3D" id="3.40.605.10">
    <property type="entry name" value="Aldehyde Dehydrogenase, Chain A, domain 1"/>
    <property type="match status" value="2"/>
</dbReference>
<sequence length="546" mass="54957">MITTTDPRTGVRSDTDLAASTPAEVDTIALAAADALPTLARRGREFRATLLDAMAAAIEADREQLVATADAETGLGPVRLNGELSRSAFQFRLFAEAVREGSFLEAAIDHAGDTPLGAAPDVRRMLVAAGPVAVFGSSNFPFAFSVLGGDVASAIAAGSPVVIKAHGSHPLTSARSFDALRAAGDAVDAPAGTFGIVYGQQAGVALVKHPAIAAAGFTGSLGAANALRAAIDTRPDPIPFYGELSSVNPLVVTAGAVAVRAESIATGLFGAFTGSAGQLCTKPGIAFVPAGAAGQPLVDALVALTRASTPQVLLNDRIRDSFVDISARLAEVGGAPLAAGGAGAGAADGAGAEIADVAEVADVAGFEVAPRLLETTATELTSELSEECFGPLLVIARYDSLSEVGEAFLRVPRSLTATVHAEDDELSGSGGGSGVGPGDGSGGGSGAAGSDGGEIAALLPILESHAGRIVFNGYPTGVRVSWAQQHGGPWPATNSQHTSVGVTAVRRWLRPVAWQNAPQQLLPAELRDGPLEVPTRLDGVLTLPAA</sequence>